<dbReference type="Proteomes" id="UP000075304">
    <property type="component" value="Unassembled WGS sequence"/>
</dbReference>
<evidence type="ECO:0000313" key="2">
    <source>
        <dbReference type="Proteomes" id="UP000075304"/>
    </source>
</evidence>
<sequence length="44" mass="4866">MNIRKAIRHIEKRDNRSHSMNPVDTGFLFLGGKAGAEQSGLIKA</sequence>
<evidence type="ECO:0000313" key="1">
    <source>
        <dbReference type="EMBL" id="KYC65836.1"/>
    </source>
</evidence>
<name>A0A150K8W0_HEYCO</name>
<accession>A0A150K8W0</accession>
<proteinExistence type="predicted"/>
<comment type="caution">
    <text evidence="1">The sequence shown here is derived from an EMBL/GenBank/DDBJ whole genome shotgun (WGS) entry which is preliminary data.</text>
</comment>
<organism evidence="1 2">
    <name type="scientific">Heyndrickxia coagulans</name>
    <name type="common">Weizmannia coagulans</name>
    <dbReference type="NCBI Taxonomy" id="1398"/>
    <lineage>
        <taxon>Bacteria</taxon>
        <taxon>Bacillati</taxon>
        <taxon>Bacillota</taxon>
        <taxon>Bacilli</taxon>
        <taxon>Bacillales</taxon>
        <taxon>Bacillaceae</taxon>
        <taxon>Heyndrickxia</taxon>
    </lineage>
</organism>
<gene>
    <name evidence="1" type="ORF">B4099_3466</name>
</gene>
<reference evidence="1 2" key="1">
    <citation type="submission" date="2016-01" db="EMBL/GenBank/DDBJ databases">
        <title>Genome Sequences of Twelve Sporeforming Bacillus Species Isolated from Foods.</title>
        <authorList>
            <person name="Berendsen E.M."/>
            <person name="Wells-Bennik M.H."/>
            <person name="Krawcyk A.O."/>
            <person name="De Jong A."/>
            <person name="Holsappel S."/>
            <person name="Eijlander R.T."/>
            <person name="Kuipers O.P."/>
        </authorList>
    </citation>
    <scope>NUCLEOTIDE SEQUENCE [LARGE SCALE GENOMIC DNA]</scope>
    <source>
        <strain evidence="1 2">B4099</strain>
    </source>
</reference>
<dbReference type="AlphaFoldDB" id="A0A150K8W0"/>
<dbReference type="EMBL" id="LQYI01000085">
    <property type="protein sequence ID" value="KYC65836.1"/>
    <property type="molecule type" value="Genomic_DNA"/>
</dbReference>
<protein>
    <submittedName>
        <fullName evidence="1">Uncharacterized protein</fullName>
    </submittedName>
</protein>